<evidence type="ECO:0000259" key="2">
    <source>
        <dbReference type="Pfam" id="PF20658"/>
    </source>
</evidence>
<dbReference type="GO" id="GO:0000287">
    <property type="term" value="F:magnesium ion binding"/>
    <property type="evidence" value="ECO:0007669"/>
    <property type="project" value="TreeGrafter"/>
</dbReference>
<comment type="caution">
    <text evidence="3">The sequence shown here is derived from an EMBL/GenBank/DDBJ whole genome shotgun (WGS) entry which is preliminary data.</text>
</comment>
<dbReference type="Pfam" id="PF20658">
    <property type="entry name" value="MSG_insertion"/>
    <property type="match status" value="1"/>
</dbReference>
<dbReference type="NCBIfam" id="NF002825">
    <property type="entry name" value="PRK02999.1"/>
    <property type="match status" value="1"/>
</dbReference>
<dbReference type="Pfam" id="PF20656">
    <property type="entry name" value="MS_N"/>
    <property type="match status" value="1"/>
</dbReference>
<dbReference type="SUPFAM" id="SSF51645">
    <property type="entry name" value="Malate synthase G"/>
    <property type="match status" value="1"/>
</dbReference>
<protein>
    <submittedName>
        <fullName evidence="3">Malate synthase G</fullName>
    </submittedName>
</protein>
<dbReference type="GO" id="GO:0005829">
    <property type="term" value="C:cytosol"/>
    <property type="evidence" value="ECO:0007669"/>
    <property type="project" value="TreeGrafter"/>
</dbReference>
<dbReference type="GO" id="GO:0009436">
    <property type="term" value="P:glyoxylate catabolic process"/>
    <property type="evidence" value="ECO:0007669"/>
    <property type="project" value="TreeGrafter"/>
</dbReference>
<reference evidence="3 4" key="1">
    <citation type="submission" date="2013-12" db="EMBL/GenBank/DDBJ databases">
        <title>A Varibaculum cambriense genome reconstructed from a premature infant gut community with otherwise low bacterial novelty that shifts toward anaerobic metabolism during the third week of life.</title>
        <authorList>
            <person name="Brown C.T."/>
            <person name="Sharon I."/>
            <person name="Thomas B.C."/>
            <person name="Castelle C.J."/>
            <person name="Morowitz M.J."/>
            <person name="Banfield J.F."/>
        </authorList>
    </citation>
    <scope>NUCLEOTIDE SEQUENCE [LARGE SCALE GENOMIC DNA]</scope>
    <source>
        <strain evidence="4">DORA_A_5_14_21</strain>
    </source>
</reference>
<dbReference type="AlphaFoldDB" id="W1X221"/>
<organism evidence="3 4">
    <name type="scientific">Escherichia coli DORA_A_5_14_21</name>
    <dbReference type="NCBI Taxonomy" id="1403943"/>
    <lineage>
        <taxon>Bacteria</taxon>
        <taxon>Pseudomonadati</taxon>
        <taxon>Pseudomonadota</taxon>
        <taxon>Gammaproteobacteria</taxon>
        <taxon>Enterobacterales</taxon>
        <taxon>Enterobacteriaceae</taxon>
        <taxon>Escherichia</taxon>
    </lineage>
</organism>
<dbReference type="PANTHER" id="PTHR42739">
    <property type="entry name" value="MALATE SYNTHASE G"/>
    <property type="match status" value="1"/>
</dbReference>
<evidence type="ECO:0000259" key="1">
    <source>
        <dbReference type="Pfam" id="PF20656"/>
    </source>
</evidence>
<name>W1X221_ECOLX</name>
<dbReference type="InterPro" id="IPR048356">
    <property type="entry name" value="MS_N"/>
</dbReference>
<dbReference type="PANTHER" id="PTHR42739:SF1">
    <property type="entry name" value="MALATE SYNTHASE G"/>
    <property type="match status" value="1"/>
</dbReference>
<accession>W1X221</accession>
<dbReference type="GO" id="GO:0006097">
    <property type="term" value="P:glyoxylate cycle"/>
    <property type="evidence" value="ECO:0007669"/>
    <property type="project" value="InterPro"/>
</dbReference>
<feature type="non-terminal residue" evidence="3">
    <location>
        <position position="373"/>
    </location>
</feature>
<dbReference type="GO" id="GO:0004474">
    <property type="term" value="F:malate synthase activity"/>
    <property type="evidence" value="ECO:0007669"/>
    <property type="project" value="InterPro"/>
</dbReference>
<dbReference type="InterPro" id="IPR048357">
    <property type="entry name" value="MSG_insertion"/>
</dbReference>
<evidence type="ECO:0000313" key="4">
    <source>
        <dbReference type="Proteomes" id="UP000018853"/>
    </source>
</evidence>
<evidence type="ECO:0000313" key="3">
    <source>
        <dbReference type="EMBL" id="ETJ24353.1"/>
    </source>
</evidence>
<sequence length="373" mass="41313">MSQTITQGRLRIDANFKRFVDEEVLPGTGLDAAAFWRNVDEIVHDLAPENRQLLAERDRIQAALDEWHRSNPGPVKDKAAYKSFLRELGYLVPQPDRVTVETTGIDSEITSQAGPQLVVPAMNARYALNAANARWGSLYDALYGSDIIPQEGAMVSGYDPQRGEQVIAWVRRFLDESLPLENGSYQDVVAFKVVDKQLRIQLKNGKETTLRTPAQFVGYRGNAAAPSCILLKNNGLHIELQIDANGRIGKDDPAHINDVIVEAAISTILDCEDSVAAVDAEDKILLYRNLLGLMQGTLQEKMEKNGRQIVRKLNDDRHYTAADGSEISLHGRSLLFIRNVGHLMTIPVIWDSEGNEIPEGILDGVMTGAIALY</sequence>
<dbReference type="InterPro" id="IPR006253">
    <property type="entry name" value="Malate_synthG"/>
</dbReference>
<proteinExistence type="predicted"/>
<feature type="domain" description="Malate synthase N-terminal" evidence="1">
    <location>
        <begin position="16"/>
        <end position="77"/>
    </location>
</feature>
<dbReference type="InterPro" id="IPR046363">
    <property type="entry name" value="MS_N_TIM-barrel_dom"/>
</dbReference>
<gene>
    <name evidence="3" type="ORF">Q609_ECAC01420G0001</name>
</gene>
<feature type="domain" description="Malate synthase G alpha-beta insertion" evidence="2">
    <location>
        <begin position="158"/>
        <end position="233"/>
    </location>
</feature>
<dbReference type="InterPro" id="IPR011076">
    <property type="entry name" value="Malate_synth_sf"/>
</dbReference>
<dbReference type="Gene3D" id="3.20.20.360">
    <property type="entry name" value="Malate synthase, domain 3"/>
    <property type="match status" value="2"/>
</dbReference>
<dbReference type="EMBL" id="AZLZ01001420">
    <property type="protein sequence ID" value="ETJ24353.1"/>
    <property type="molecule type" value="Genomic_DNA"/>
</dbReference>
<dbReference type="Proteomes" id="UP000018853">
    <property type="component" value="Unassembled WGS sequence"/>
</dbReference>